<evidence type="ECO:0000313" key="3">
    <source>
        <dbReference type="EMBL" id="AKO61946.1"/>
    </source>
</evidence>
<feature type="domain" description="Putative phage tail fibre C-terminal" evidence="2">
    <location>
        <begin position="494"/>
        <end position="577"/>
    </location>
</feature>
<dbReference type="InterPro" id="IPR058969">
    <property type="entry name" value="Phage_phiTE_241_N"/>
</dbReference>
<dbReference type="EMBL" id="KR698074">
    <property type="protein sequence ID" value="AKO61946.1"/>
    <property type="molecule type" value="Genomic_DNA"/>
</dbReference>
<keyword evidence="4" id="KW-1185">Reference proteome</keyword>
<reference evidence="3 4" key="1">
    <citation type="journal article" date="2016" name="PLoS ONE">
        <title>Three New Escherichia coli Phages from the Human Gut Show Promising Potential for Phage Therapy.</title>
        <authorList>
            <person name="Dalmasso M."/>
            <person name="Strain R."/>
            <person name="Neve H."/>
            <person name="Franz C.M."/>
            <person name="Cousin F.J."/>
            <person name="Ross R.P."/>
            <person name="Hill C."/>
        </authorList>
    </citation>
    <scope>NUCLEOTIDE SEQUENCE [LARGE SCALE GENOMIC DNA]</scope>
</reference>
<dbReference type="Pfam" id="PF26208">
    <property type="entry name" value="Phage_phiTE_241_N"/>
    <property type="match status" value="1"/>
</dbReference>
<sequence>MAQDMTSFEQAVDQVIVDSERLHLVVNGNAVDEVVVEDGTTIPTVRKAMLDNLYFKTPPIPWAYGASTTVFNQLYEFKGDTGPQWWYAPAASKSNPVRMPADPSQSPNWRLYTDSAVMAKYYAKLNSPRFEGDPRVPTPPMDDKSESIANTEFVVDYVDSIFKAMEGMKVTVGSLVVKGLTELANTIVGGTLTLHGPVNGADSTARFRNLILTANTSTLTFAWSDPKHADWRSTELQPHEVSTHRVIADRVIADTITSGKPVANNNDVHFDGLGNNFFDYVYIRGNAMKAATEPTLQVDGTTRVKNLEVTGTVTGITYSVDGTMIYPSYIESTGDALINGDLEVGGSVVIRGTASIQNIALNTLRVNERATFEGEGLTANKGTITELTTTTLTATTANSENCNITRNLQVNGDVSLNAAGTGTTHLHNLEISGTVTGWLPDFSNVNFVCNGINSSGKITTSQEIEAGKTITAPTFHAGKVDFDLEEVDASSGTWTPNGQASMYVVHAKGDFTIGQWPGTSAEDKPYPFTAVIYVIQDAVGHNVTLHDKYAILSATPVINNKANSVTLLQLTYCGVGDIVDVVIAQR</sequence>
<evidence type="ECO:0000259" key="1">
    <source>
        <dbReference type="Pfam" id="PF26208"/>
    </source>
</evidence>
<protein>
    <recommendedName>
        <fullName evidence="5">Tail fiber protein</fullName>
    </recommendedName>
</protein>
<organism evidence="3 4">
    <name type="scientific">Escherichia phage APECc02</name>
    <dbReference type="NCBI Taxonomy" id="1655314"/>
    <lineage>
        <taxon>Viruses</taxon>
        <taxon>Duplodnaviria</taxon>
        <taxon>Heunggongvirae</taxon>
        <taxon>Uroviricota</taxon>
        <taxon>Caudoviricetes</taxon>
        <taxon>Vequintavirinae</taxon>
        <taxon>Vequintavirus</taxon>
        <taxon>Vequintavirus nomine</taxon>
        <taxon>Vequintavirus APECc02</taxon>
    </lineage>
</organism>
<gene>
    <name evidence="3" type="ORF">APCEc02_192</name>
</gene>
<proteinExistence type="predicted"/>
<dbReference type="InterPro" id="IPR058970">
    <property type="entry name" value="Phage_phiTE_241_C"/>
</dbReference>
<evidence type="ECO:0008006" key="5">
    <source>
        <dbReference type="Google" id="ProtNLM"/>
    </source>
</evidence>
<name>A0A0U2DER1_9CAUD</name>
<feature type="domain" description="Putative phage tail fibre N-terminal" evidence="1">
    <location>
        <begin position="6"/>
        <end position="112"/>
    </location>
</feature>
<dbReference type="Proteomes" id="UP000224456">
    <property type="component" value="Segment"/>
</dbReference>
<accession>A0A0U2DER1</accession>
<dbReference type="Pfam" id="PF26209">
    <property type="entry name" value="Phage_phiTE_241_C"/>
    <property type="match status" value="1"/>
</dbReference>
<evidence type="ECO:0000259" key="2">
    <source>
        <dbReference type="Pfam" id="PF26209"/>
    </source>
</evidence>
<evidence type="ECO:0000313" key="4">
    <source>
        <dbReference type="Proteomes" id="UP000224456"/>
    </source>
</evidence>